<comment type="similarity">
    <text evidence="1">Belongs to the 4-hydroxybenzoyl-CoA thioesterase family.</text>
</comment>
<accession>A0A507BLQ2</accession>
<dbReference type="CDD" id="cd00586">
    <property type="entry name" value="4HBT"/>
    <property type="match status" value="1"/>
</dbReference>
<dbReference type="RefSeq" id="XP_031022732.1">
    <property type="nucleotide sequence ID" value="XM_031171298.1"/>
</dbReference>
<dbReference type="PANTHER" id="PTHR31793:SF27">
    <property type="entry name" value="NOVEL THIOESTERASE SUPERFAMILY DOMAIN AND SAPOSIN A-TYPE DOMAIN CONTAINING PROTEIN (0610012H03RIK)"/>
    <property type="match status" value="1"/>
</dbReference>
<evidence type="ECO:0000313" key="4">
    <source>
        <dbReference type="Proteomes" id="UP000319731"/>
    </source>
</evidence>
<dbReference type="OrthoDB" id="2420454at2759"/>
<dbReference type="GeneID" id="42006595"/>
<gene>
    <name evidence="3" type="ORF">SmJEL517_g05372</name>
</gene>
<proteinExistence type="inferred from homology"/>
<evidence type="ECO:0000256" key="2">
    <source>
        <dbReference type="ARBA" id="ARBA00022801"/>
    </source>
</evidence>
<dbReference type="EMBL" id="QEAO01000048">
    <property type="protein sequence ID" value="TPX31260.1"/>
    <property type="molecule type" value="Genomic_DNA"/>
</dbReference>
<comment type="caution">
    <text evidence="3">The sequence shown here is derived from an EMBL/GenBank/DDBJ whole genome shotgun (WGS) entry which is preliminary data.</text>
</comment>
<evidence type="ECO:0000256" key="1">
    <source>
        <dbReference type="ARBA" id="ARBA00005953"/>
    </source>
</evidence>
<dbReference type="PANTHER" id="PTHR31793">
    <property type="entry name" value="4-HYDROXYBENZOYL-COA THIOESTERASE FAMILY MEMBER"/>
    <property type="match status" value="1"/>
</dbReference>
<sequence length="152" mass="17050">MATDRQKSYYKFLIPIQSRWMDNDQFGHINNAVYYSLFDTAVNIHLYQHCETSAEGKLVGFVKSSSCQYFKPMTYPNPITVGLAVEKLGNTSVTYRVATFEEKSFGPASSDNEATATGTFVHVYVNKETGKPEPIPEHVRNGLSKLQIKASL</sequence>
<keyword evidence="4" id="KW-1185">Reference proteome</keyword>
<evidence type="ECO:0000313" key="3">
    <source>
        <dbReference type="EMBL" id="TPX31260.1"/>
    </source>
</evidence>
<dbReference type="Pfam" id="PF13279">
    <property type="entry name" value="4HBT_2"/>
    <property type="match status" value="1"/>
</dbReference>
<organism evidence="3 4">
    <name type="scientific">Synchytrium microbalum</name>
    <dbReference type="NCBI Taxonomy" id="1806994"/>
    <lineage>
        <taxon>Eukaryota</taxon>
        <taxon>Fungi</taxon>
        <taxon>Fungi incertae sedis</taxon>
        <taxon>Chytridiomycota</taxon>
        <taxon>Chytridiomycota incertae sedis</taxon>
        <taxon>Chytridiomycetes</taxon>
        <taxon>Synchytriales</taxon>
        <taxon>Synchytriaceae</taxon>
        <taxon>Synchytrium</taxon>
    </lineage>
</organism>
<dbReference type="STRING" id="1806994.A0A507BLQ2"/>
<dbReference type="Proteomes" id="UP000319731">
    <property type="component" value="Unassembled WGS sequence"/>
</dbReference>
<dbReference type="InterPro" id="IPR029069">
    <property type="entry name" value="HotDog_dom_sf"/>
</dbReference>
<dbReference type="Gene3D" id="3.10.129.10">
    <property type="entry name" value="Hotdog Thioesterase"/>
    <property type="match status" value="1"/>
</dbReference>
<dbReference type="AlphaFoldDB" id="A0A507BLQ2"/>
<reference evidence="3 4" key="1">
    <citation type="journal article" date="2019" name="Sci. Rep.">
        <title>Comparative genomics of chytrid fungi reveal insights into the obligate biotrophic and pathogenic lifestyle of Synchytrium endobioticum.</title>
        <authorList>
            <person name="van de Vossenberg B.T.L.H."/>
            <person name="Warris S."/>
            <person name="Nguyen H.D.T."/>
            <person name="van Gent-Pelzer M.P.E."/>
            <person name="Joly D.L."/>
            <person name="van de Geest H.C."/>
            <person name="Bonants P.J.M."/>
            <person name="Smith D.S."/>
            <person name="Levesque C.A."/>
            <person name="van der Lee T.A.J."/>
        </authorList>
    </citation>
    <scope>NUCLEOTIDE SEQUENCE [LARGE SCALE GENOMIC DNA]</scope>
    <source>
        <strain evidence="3 4">JEL517</strain>
    </source>
</reference>
<keyword evidence="2" id="KW-0378">Hydrolase</keyword>
<name>A0A507BLQ2_9FUNG</name>
<dbReference type="InterPro" id="IPR050563">
    <property type="entry name" value="4-hydroxybenzoyl-CoA_TE"/>
</dbReference>
<protein>
    <submittedName>
        <fullName evidence="3">Uncharacterized protein</fullName>
    </submittedName>
</protein>
<dbReference type="SUPFAM" id="SSF54637">
    <property type="entry name" value="Thioesterase/thiol ester dehydrase-isomerase"/>
    <property type="match status" value="1"/>
</dbReference>
<dbReference type="GO" id="GO:0047617">
    <property type="term" value="F:fatty acyl-CoA hydrolase activity"/>
    <property type="evidence" value="ECO:0007669"/>
    <property type="project" value="TreeGrafter"/>
</dbReference>